<protein>
    <submittedName>
        <fullName evidence="3">Uncharacterized protein</fullName>
    </submittedName>
</protein>
<dbReference type="AlphaFoldDB" id="A0A5B8XS37"/>
<keyword evidence="2" id="KW-0732">Signal</keyword>
<evidence type="ECO:0000313" key="4">
    <source>
        <dbReference type="Proteomes" id="UP000321595"/>
    </source>
</evidence>
<feature type="region of interest" description="Disordered" evidence="1">
    <location>
        <begin position="47"/>
        <end position="114"/>
    </location>
</feature>
<dbReference type="EMBL" id="CP042467">
    <property type="protein sequence ID" value="QED27698.1"/>
    <property type="molecule type" value="Genomic_DNA"/>
</dbReference>
<dbReference type="RefSeq" id="WP_146959466.1">
    <property type="nucleotide sequence ID" value="NZ_CP042467.1"/>
</dbReference>
<feature type="compositionally biased region" description="Low complexity" evidence="1">
    <location>
        <begin position="47"/>
        <end position="96"/>
    </location>
</feature>
<evidence type="ECO:0000256" key="2">
    <source>
        <dbReference type="SAM" id="SignalP"/>
    </source>
</evidence>
<dbReference type="KEGG" id="bbae:FRD01_10725"/>
<keyword evidence="4" id="KW-1185">Reference proteome</keyword>
<accession>A0A5B8XS37</accession>
<dbReference type="PROSITE" id="PS51257">
    <property type="entry name" value="PROKAR_LIPOPROTEIN"/>
    <property type="match status" value="1"/>
</dbReference>
<feature type="signal peptide" evidence="2">
    <location>
        <begin position="1"/>
        <end position="22"/>
    </location>
</feature>
<reference evidence="3 4" key="1">
    <citation type="submission" date="2019-08" db="EMBL/GenBank/DDBJ databases">
        <authorList>
            <person name="Liang Q."/>
        </authorList>
    </citation>
    <scope>NUCLEOTIDE SEQUENCE [LARGE SCALE GENOMIC DNA]</scope>
    <source>
        <strain evidence="3 4">V1718</strain>
    </source>
</reference>
<feature type="chain" id="PRO_5022911364" evidence="2">
    <location>
        <begin position="23"/>
        <end position="267"/>
    </location>
</feature>
<name>A0A5B8XS37_9DELT</name>
<gene>
    <name evidence="3" type="ORF">FRD01_10725</name>
</gene>
<proteinExistence type="predicted"/>
<organism evidence="3 4">
    <name type="scientific">Microvenator marinus</name>
    <dbReference type="NCBI Taxonomy" id="2600177"/>
    <lineage>
        <taxon>Bacteria</taxon>
        <taxon>Deltaproteobacteria</taxon>
        <taxon>Bradymonadales</taxon>
        <taxon>Microvenatoraceae</taxon>
        <taxon>Microvenator</taxon>
    </lineage>
</organism>
<evidence type="ECO:0000256" key="1">
    <source>
        <dbReference type="SAM" id="MobiDB-lite"/>
    </source>
</evidence>
<dbReference type="Proteomes" id="UP000321595">
    <property type="component" value="Chromosome"/>
</dbReference>
<evidence type="ECO:0000313" key="3">
    <source>
        <dbReference type="EMBL" id="QED27698.1"/>
    </source>
</evidence>
<sequence length="267" mass="29227">MSKLLLLALSSLALLSACSDSAQCNSNNDCFAGEVCMEGVCGPQGMNPNNSDSSDNNPTNQSTQNNPNTNGENNPTNSNNVDPNNTNNTIVNPNNSEPDMGGEQDMEPDSSTGLECEVDHLESSCSDDEYEQNNTWIDGVRLHNDPRPGCITTSQFNPLDLTLTATKCTRDQADWYYIDFNPCRETYLRVTWTMTPKAECSADLIALESLSFDCPEEATCTSTDTEHKIVIDVPPTQSPQSLLSYVAVTSLEGVQSEYDLRVVVEQR</sequence>